<evidence type="ECO:0000313" key="3">
    <source>
        <dbReference type="EMBL" id="RTQ91808.1"/>
    </source>
</evidence>
<dbReference type="RefSeq" id="WP_126927840.1">
    <property type="nucleotide sequence ID" value="NZ_RXLZ01000004.1"/>
</dbReference>
<evidence type="ECO:0000256" key="2">
    <source>
        <dbReference type="SAM" id="SignalP"/>
    </source>
</evidence>
<proteinExistence type="predicted"/>
<keyword evidence="2" id="KW-0732">Signal</keyword>
<feature type="compositionally biased region" description="Polar residues" evidence="1">
    <location>
        <begin position="143"/>
        <end position="161"/>
    </location>
</feature>
<gene>
    <name evidence="3" type="ORF">EKL94_02470</name>
</gene>
<feature type="signal peptide" evidence="2">
    <location>
        <begin position="1"/>
        <end position="22"/>
    </location>
</feature>
<dbReference type="AlphaFoldDB" id="A0A3S0QUB1"/>
<feature type="region of interest" description="Disordered" evidence="1">
    <location>
        <begin position="134"/>
        <end position="161"/>
    </location>
</feature>
<dbReference type="EMBL" id="RXLZ01000004">
    <property type="protein sequence ID" value="RTQ91808.1"/>
    <property type="molecule type" value="Genomic_DNA"/>
</dbReference>
<evidence type="ECO:0000313" key="4">
    <source>
        <dbReference type="Proteomes" id="UP000271705"/>
    </source>
</evidence>
<organism evidence="3 4">
    <name type="scientific">Stenotrophomonas maltophilia</name>
    <name type="common">Pseudomonas maltophilia</name>
    <name type="synonym">Xanthomonas maltophilia</name>
    <dbReference type="NCBI Taxonomy" id="40324"/>
    <lineage>
        <taxon>Bacteria</taxon>
        <taxon>Pseudomonadati</taxon>
        <taxon>Pseudomonadota</taxon>
        <taxon>Gammaproteobacteria</taxon>
        <taxon>Lysobacterales</taxon>
        <taxon>Lysobacteraceae</taxon>
        <taxon>Stenotrophomonas</taxon>
        <taxon>Stenotrophomonas maltophilia group</taxon>
    </lineage>
</organism>
<reference evidence="3 4" key="1">
    <citation type="submission" date="2018-12" db="EMBL/GenBank/DDBJ databases">
        <authorList>
            <person name="Kartti S."/>
            <person name="Manni A."/>
            <person name="Chemao El Fihri M.W."/>
            <person name="Laamarti M."/>
            <person name="Temsamani L."/>
            <person name="El Jamali J.E."/>
            <person name="Ouadghiri M."/>
            <person name="Ibrahimi A."/>
            <person name="Filati-Maltouf A."/>
        </authorList>
    </citation>
    <scope>NUCLEOTIDE SEQUENCE [LARGE SCALE GENOMIC DNA]</scope>
    <source>
        <strain evidence="3 4">MDMC339</strain>
    </source>
</reference>
<comment type="caution">
    <text evidence="3">The sequence shown here is derived from an EMBL/GenBank/DDBJ whole genome shotgun (WGS) entry which is preliminary data.</text>
</comment>
<protein>
    <recommendedName>
        <fullName evidence="5">Secreted protein</fullName>
    </recommendedName>
</protein>
<feature type="chain" id="PRO_5018639792" description="Secreted protein" evidence="2">
    <location>
        <begin position="23"/>
        <end position="161"/>
    </location>
</feature>
<evidence type="ECO:0000256" key="1">
    <source>
        <dbReference type="SAM" id="MobiDB-lite"/>
    </source>
</evidence>
<accession>A0A3S0QUB1</accession>
<name>A0A3S0QUB1_STEMA</name>
<sequence length="161" mass="18148">MKHGLLLTCLLSCAALSSVAWAGNDKAEVIRPGKPLLAEVERIETDINDGKTYSELKPDERSRVREVLGRLRSASERFPDAATMPESTRTQVFNDQQIVNTVLTQAREDSRLICRRERIVGSNRPQTSCMTVAERNRKKEESGNQLQQAQRLGTRMNTSDF</sequence>
<evidence type="ECO:0008006" key="5">
    <source>
        <dbReference type="Google" id="ProtNLM"/>
    </source>
</evidence>
<dbReference type="Proteomes" id="UP000271705">
    <property type="component" value="Unassembled WGS sequence"/>
</dbReference>